<dbReference type="EMBL" id="BMNA01000001">
    <property type="protein sequence ID" value="GGL89321.1"/>
    <property type="molecule type" value="Genomic_DNA"/>
</dbReference>
<comment type="subcellular location">
    <subcellularLocation>
        <location evidence="1">Cell membrane</location>
        <topology evidence="1">Multi-pass membrane protein</topology>
    </subcellularLocation>
</comment>
<evidence type="ECO:0000313" key="11">
    <source>
        <dbReference type="Proteomes" id="UP000655208"/>
    </source>
</evidence>
<dbReference type="InterPro" id="IPR036259">
    <property type="entry name" value="MFS_trans_sf"/>
</dbReference>
<dbReference type="FunFam" id="1.20.1250.20:FF:000073">
    <property type="entry name" value="MFS myo-inositol transporter, putative"/>
    <property type="match status" value="1"/>
</dbReference>
<feature type="transmembrane region" description="Helical" evidence="8">
    <location>
        <begin position="253"/>
        <end position="277"/>
    </location>
</feature>
<dbReference type="PROSITE" id="PS00216">
    <property type="entry name" value="SUGAR_TRANSPORT_1"/>
    <property type="match status" value="2"/>
</dbReference>
<feature type="transmembrane region" description="Helical" evidence="8">
    <location>
        <begin position="150"/>
        <end position="169"/>
    </location>
</feature>
<feature type="transmembrane region" description="Helical" evidence="8">
    <location>
        <begin position="16"/>
        <end position="38"/>
    </location>
</feature>
<dbReference type="InterPro" id="IPR005829">
    <property type="entry name" value="Sugar_transporter_CS"/>
</dbReference>
<dbReference type="SUPFAM" id="SSF103473">
    <property type="entry name" value="MFS general substrate transporter"/>
    <property type="match status" value="1"/>
</dbReference>
<evidence type="ECO:0000256" key="4">
    <source>
        <dbReference type="ARBA" id="ARBA00022692"/>
    </source>
</evidence>
<accession>A0A917SPY2</accession>
<dbReference type="InterPro" id="IPR003663">
    <property type="entry name" value="Sugar/inositol_transpt"/>
</dbReference>
<feature type="transmembrane region" description="Helical" evidence="8">
    <location>
        <begin position="418"/>
        <end position="434"/>
    </location>
</feature>
<dbReference type="AlphaFoldDB" id="A0A917SPY2"/>
<comment type="similarity">
    <text evidence="2 7">Belongs to the major facilitator superfamily. Sugar transporter (TC 2.A.1.1) family.</text>
</comment>
<feature type="transmembrane region" description="Helical" evidence="8">
    <location>
        <begin position="58"/>
        <end position="78"/>
    </location>
</feature>
<dbReference type="Proteomes" id="UP000655208">
    <property type="component" value="Unassembled WGS sequence"/>
</dbReference>
<feature type="transmembrane region" description="Helical" evidence="8">
    <location>
        <begin position="175"/>
        <end position="194"/>
    </location>
</feature>
<evidence type="ECO:0000313" key="10">
    <source>
        <dbReference type="EMBL" id="GGL89321.1"/>
    </source>
</evidence>
<dbReference type="Pfam" id="PF00083">
    <property type="entry name" value="Sugar_tr"/>
    <property type="match status" value="1"/>
</dbReference>
<dbReference type="RefSeq" id="WP_188939961.1">
    <property type="nucleotide sequence ID" value="NZ_BMNA01000001.1"/>
</dbReference>
<feature type="transmembrane region" description="Helical" evidence="8">
    <location>
        <begin position="319"/>
        <end position="341"/>
    </location>
</feature>
<feature type="transmembrane region" description="Helical" evidence="8">
    <location>
        <begin position="289"/>
        <end position="312"/>
    </location>
</feature>
<feature type="transmembrane region" description="Helical" evidence="8">
    <location>
        <begin position="85"/>
        <end position="103"/>
    </location>
</feature>
<keyword evidence="11" id="KW-1185">Reference proteome</keyword>
<proteinExistence type="inferred from homology"/>
<dbReference type="PRINTS" id="PR00171">
    <property type="entry name" value="SUGRTRNSPORT"/>
</dbReference>
<feature type="transmembrane region" description="Helical" evidence="8">
    <location>
        <begin position="347"/>
        <end position="374"/>
    </location>
</feature>
<evidence type="ECO:0000256" key="2">
    <source>
        <dbReference type="ARBA" id="ARBA00010992"/>
    </source>
</evidence>
<dbReference type="Gene3D" id="1.20.1250.20">
    <property type="entry name" value="MFS general substrate transporter like domains"/>
    <property type="match status" value="1"/>
</dbReference>
<sequence length="455" mass="48782">MPTSFVKEAVKGNNKFLLRIAVIAALGGFLFGYDTGIISGAQLYIQRDLSTTSLEQQWIVGALLVGAVVGAALSGWLSDRIGRRWTKVGSGTVYVLAGLASAFSPDTPWLLASRFVLGLAVGTASFVSVEYISEQAPARLRGGVTSFNQLMVTTGILVAYLVAAALQGAPAGWRWMLGLSAVPGLALAVGMLTVPSSPRWLVARGRKDDARRVLSRTRSDDETDDELDSITEAVGTSRSTRLRDLFRQPLRPLMVVGLVLAIGQQVIGVNTVVYYSATILNYTGLSASASVLQAISVGITNVVFTVVAILLLDRVGRRPLLLVGTTAATLALVALGLWFAVPGLKDHPLFALVFLLVFMAGFAVGLGPVFWLMISEIFPVGVRSKAMSIATVANWAANFLVSYFFLQLVGAMGESGTFWLYAGFGVLSFFFFLRKVPETKDRSLEEIQQEVGSRT</sequence>
<keyword evidence="6 8" id="KW-0472">Membrane</keyword>
<dbReference type="NCBIfam" id="TIGR00879">
    <property type="entry name" value="SP"/>
    <property type="match status" value="1"/>
</dbReference>
<evidence type="ECO:0000256" key="8">
    <source>
        <dbReference type="SAM" id="Phobius"/>
    </source>
</evidence>
<reference evidence="10" key="2">
    <citation type="submission" date="2020-09" db="EMBL/GenBank/DDBJ databases">
        <authorList>
            <person name="Sun Q."/>
            <person name="Zhou Y."/>
        </authorList>
    </citation>
    <scope>NUCLEOTIDE SEQUENCE</scope>
    <source>
        <strain evidence="10">CGMCC 4.7308</strain>
    </source>
</reference>
<evidence type="ECO:0000256" key="1">
    <source>
        <dbReference type="ARBA" id="ARBA00004651"/>
    </source>
</evidence>
<feature type="transmembrane region" description="Helical" evidence="8">
    <location>
        <begin position="386"/>
        <end position="406"/>
    </location>
</feature>
<gene>
    <name evidence="10" type="primary">csbC</name>
    <name evidence="10" type="ORF">GCM10011594_06130</name>
</gene>
<dbReference type="PROSITE" id="PS00217">
    <property type="entry name" value="SUGAR_TRANSPORT_2"/>
    <property type="match status" value="1"/>
</dbReference>
<keyword evidence="4 8" id="KW-0812">Transmembrane</keyword>
<keyword evidence="3 7" id="KW-0813">Transport</keyword>
<evidence type="ECO:0000259" key="9">
    <source>
        <dbReference type="PROSITE" id="PS50850"/>
    </source>
</evidence>
<name>A0A917SPY2_9ACTN</name>
<dbReference type="InterPro" id="IPR005828">
    <property type="entry name" value="MFS_sugar_transport-like"/>
</dbReference>
<feature type="domain" description="Major facilitator superfamily (MFS) profile" evidence="9">
    <location>
        <begin position="20"/>
        <end position="440"/>
    </location>
</feature>
<dbReference type="PANTHER" id="PTHR48020:SF12">
    <property type="entry name" value="PROTON MYO-INOSITOL COTRANSPORTER"/>
    <property type="match status" value="1"/>
</dbReference>
<keyword evidence="5 8" id="KW-1133">Transmembrane helix</keyword>
<evidence type="ECO:0000256" key="5">
    <source>
        <dbReference type="ARBA" id="ARBA00022989"/>
    </source>
</evidence>
<dbReference type="InterPro" id="IPR050814">
    <property type="entry name" value="Myo-inositol_Transporter"/>
</dbReference>
<evidence type="ECO:0000256" key="3">
    <source>
        <dbReference type="ARBA" id="ARBA00022448"/>
    </source>
</evidence>
<dbReference type="GO" id="GO:0005886">
    <property type="term" value="C:plasma membrane"/>
    <property type="evidence" value="ECO:0007669"/>
    <property type="project" value="UniProtKB-SubCell"/>
</dbReference>
<dbReference type="PANTHER" id="PTHR48020">
    <property type="entry name" value="PROTON MYO-INOSITOL COTRANSPORTER"/>
    <property type="match status" value="1"/>
</dbReference>
<dbReference type="PROSITE" id="PS50850">
    <property type="entry name" value="MFS"/>
    <property type="match status" value="1"/>
</dbReference>
<comment type="caution">
    <text evidence="10">The sequence shown here is derived from an EMBL/GenBank/DDBJ whole genome shotgun (WGS) entry which is preliminary data.</text>
</comment>
<dbReference type="GO" id="GO:0022857">
    <property type="term" value="F:transmembrane transporter activity"/>
    <property type="evidence" value="ECO:0007669"/>
    <property type="project" value="InterPro"/>
</dbReference>
<organism evidence="10 11">
    <name type="scientific">Nakamurella endophytica</name>
    <dbReference type="NCBI Taxonomy" id="1748367"/>
    <lineage>
        <taxon>Bacteria</taxon>
        <taxon>Bacillati</taxon>
        <taxon>Actinomycetota</taxon>
        <taxon>Actinomycetes</taxon>
        <taxon>Nakamurellales</taxon>
        <taxon>Nakamurellaceae</taxon>
        <taxon>Nakamurella</taxon>
    </lineage>
</organism>
<protein>
    <submittedName>
        <fullName evidence="10">Metabolite transport protein CsbC</fullName>
    </submittedName>
</protein>
<evidence type="ECO:0000256" key="7">
    <source>
        <dbReference type="RuleBase" id="RU003346"/>
    </source>
</evidence>
<feature type="transmembrane region" description="Helical" evidence="8">
    <location>
        <begin position="109"/>
        <end position="129"/>
    </location>
</feature>
<dbReference type="InterPro" id="IPR020846">
    <property type="entry name" value="MFS_dom"/>
</dbReference>
<evidence type="ECO:0000256" key="6">
    <source>
        <dbReference type="ARBA" id="ARBA00023136"/>
    </source>
</evidence>
<reference evidence="10" key="1">
    <citation type="journal article" date="2014" name="Int. J. Syst. Evol. Microbiol.">
        <title>Complete genome sequence of Corynebacterium casei LMG S-19264T (=DSM 44701T), isolated from a smear-ripened cheese.</title>
        <authorList>
            <consortium name="US DOE Joint Genome Institute (JGI-PGF)"/>
            <person name="Walter F."/>
            <person name="Albersmeier A."/>
            <person name="Kalinowski J."/>
            <person name="Ruckert C."/>
        </authorList>
    </citation>
    <scope>NUCLEOTIDE SEQUENCE</scope>
    <source>
        <strain evidence="10">CGMCC 4.7308</strain>
    </source>
</reference>